<dbReference type="SUPFAM" id="SSF56219">
    <property type="entry name" value="DNase I-like"/>
    <property type="match status" value="1"/>
</dbReference>
<dbReference type="EMBL" id="NEVH01025149">
    <property type="protein sequence ID" value="PNF15668.1"/>
    <property type="molecule type" value="Genomic_DNA"/>
</dbReference>
<organism evidence="1 2">
    <name type="scientific">Cryptotermes secundus</name>
    <dbReference type="NCBI Taxonomy" id="105785"/>
    <lineage>
        <taxon>Eukaryota</taxon>
        <taxon>Metazoa</taxon>
        <taxon>Ecdysozoa</taxon>
        <taxon>Arthropoda</taxon>
        <taxon>Hexapoda</taxon>
        <taxon>Insecta</taxon>
        <taxon>Pterygota</taxon>
        <taxon>Neoptera</taxon>
        <taxon>Polyneoptera</taxon>
        <taxon>Dictyoptera</taxon>
        <taxon>Blattodea</taxon>
        <taxon>Blattoidea</taxon>
        <taxon>Termitoidae</taxon>
        <taxon>Kalotermitidae</taxon>
        <taxon>Cryptotermitinae</taxon>
        <taxon>Cryptotermes</taxon>
    </lineage>
</organism>
<reference evidence="1 2" key="1">
    <citation type="submission" date="2017-12" db="EMBL/GenBank/DDBJ databases">
        <title>Hemimetabolous genomes reveal molecular basis of termite eusociality.</title>
        <authorList>
            <person name="Harrison M.C."/>
            <person name="Jongepier E."/>
            <person name="Robertson H.M."/>
            <person name="Arning N."/>
            <person name="Bitard-Feildel T."/>
            <person name="Chao H."/>
            <person name="Childers C.P."/>
            <person name="Dinh H."/>
            <person name="Doddapaneni H."/>
            <person name="Dugan S."/>
            <person name="Gowin J."/>
            <person name="Greiner C."/>
            <person name="Han Y."/>
            <person name="Hu H."/>
            <person name="Hughes D.S.T."/>
            <person name="Huylmans A.-K."/>
            <person name="Kemena C."/>
            <person name="Kremer L.P.M."/>
            <person name="Lee S.L."/>
            <person name="Lopez-Ezquerra A."/>
            <person name="Mallet L."/>
            <person name="Monroy-Kuhn J.M."/>
            <person name="Moser A."/>
            <person name="Murali S.C."/>
            <person name="Muzny D.M."/>
            <person name="Otani S."/>
            <person name="Piulachs M.-D."/>
            <person name="Poelchau M."/>
            <person name="Qu J."/>
            <person name="Schaub F."/>
            <person name="Wada-Katsumata A."/>
            <person name="Worley K.C."/>
            <person name="Xie Q."/>
            <person name="Ylla G."/>
            <person name="Poulsen M."/>
            <person name="Gibbs R.A."/>
            <person name="Schal C."/>
            <person name="Richards S."/>
            <person name="Belles X."/>
            <person name="Korb J."/>
            <person name="Bornberg-Bauer E."/>
        </authorList>
    </citation>
    <scope>NUCLEOTIDE SEQUENCE [LARGE SCALE GENOMIC DNA]</scope>
    <source>
        <tissue evidence="1">Whole body</tissue>
    </source>
</reference>
<dbReference type="AlphaFoldDB" id="A0A2J7PH66"/>
<proteinExistence type="predicted"/>
<protein>
    <recommendedName>
        <fullName evidence="3">Endonuclease/exonuclease/phosphatase domain-containing protein</fullName>
    </recommendedName>
</protein>
<evidence type="ECO:0000313" key="2">
    <source>
        <dbReference type="Proteomes" id="UP000235965"/>
    </source>
</evidence>
<keyword evidence="2" id="KW-1185">Reference proteome</keyword>
<dbReference type="Proteomes" id="UP000235965">
    <property type="component" value="Unassembled WGS sequence"/>
</dbReference>
<accession>A0A2J7PH66</accession>
<dbReference type="InterPro" id="IPR036691">
    <property type="entry name" value="Endo/exonu/phosph_ase_sf"/>
</dbReference>
<name>A0A2J7PH66_9NEOP</name>
<comment type="caution">
    <text evidence="1">The sequence shown here is derived from an EMBL/GenBank/DDBJ whole genome shotgun (WGS) entry which is preliminary data.</text>
</comment>
<gene>
    <name evidence="1" type="ORF">B7P43_G14254</name>
</gene>
<evidence type="ECO:0000313" key="1">
    <source>
        <dbReference type="EMBL" id="PNF15668.1"/>
    </source>
</evidence>
<dbReference type="InParanoid" id="A0A2J7PH66"/>
<evidence type="ECO:0008006" key="3">
    <source>
        <dbReference type="Google" id="ProtNLM"/>
    </source>
</evidence>
<sequence length="226" mass="26201">MDMRFGIWNVRSLYRAGSLRAVAEEILKYELDLAGVQEERWDGGGIAPAGDYTFFYGKGNENHELGTGFFRVVNFATSKNLTVKSTMFPYRNTHKFTWTSPDGKIHNQIDHILIDRKRHSSILDVRSFRAADCDTDHNLAVAKVRERLAVSKQTTHRVHKEKFNLKKLNEVEGKEQYRVEIPNRFVALENLDIEVDVNKAWETIRENIKMSAKESLGYYEPKKHKP</sequence>
<dbReference type="STRING" id="105785.A0A2J7PH66"/>